<organism evidence="2 3">
    <name type="scientific">Frankliniella fusca</name>
    <dbReference type="NCBI Taxonomy" id="407009"/>
    <lineage>
        <taxon>Eukaryota</taxon>
        <taxon>Metazoa</taxon>
        <taxon>Ecdysozoa</taxon>
        <taxon>Arthropoda</taxon>
        <taxon>Hexapoda</taxon>
        <taxon>Insecta</taxon>
        <taxon>Pterygota</taxon>
        <taxon>Neoptera</taxon>
        <taxon>Paraneoptera</taxon>
        <taxon>Thysanoptera</taxon>
        <taxon>Terebrantia</taxon>
        <taxon>Thripoidea</taxon>
        <taxon>Thripidae</taxon>
        <taxon>Frankliniella</taxon>
    </lineage>
</organism>
<proteinExistence type="predicted"/>
<evidence type="ECO:0000313" key="2">
    <source>
        <dbReference type="EMBL" id="KAK3910087.1"/>
    </source>
</evidence>
<dbReference type="SUPFAM" id="SSF53098">
    <property type="entry name" value="Ribonuclease H-like"/>
    <property type="match status" value="1"/>
</dbReference>
<dbReference type="InterPro" id="IPR012337">
    <property type="entry name" value="RNaseH-like_sf"/>
</dbReference>
<keyword evidence="3" id="KW-1185">Reference proteome</keyword>
<dbReference type="PANTHER" id="PTHR37162">
    <property type="entry name" value="HAT FAMILY DIMERISATION DOMAINCONTAINING PROTEIN-RELATED"/>
    <property type="match status" value="1"/>
</dbReference>
<accession>A0AAE1L9P2</accession>
<evidence type="ECO:0000259" key="1">
    <source>
        <dbReference type="Pfam" id="PF05699"/>
    </source>
</evidence>
<sequence>MPGKWSKYAKNYDPKWEKLSEMRGWLTMSSEEDVMKGKQEAYCTLTTWYGNLCTSPILFAGGVQVVTDEAKVTDLRLALYIAMHSAVKSIDHLGELLRGLSGKDGPFSKLRIHRTKCSKLISAVIAPAFLTDLVRDVGESPYSIIADEATDCSTSKFLGLCIKYYSINQEQMVTDFLGLAQVVGQRGAELADATKEYLRCCGLKLQNMIAVGTDGAANMCGAHNSFYTHLKADVPHLQIIKCVCHSIDRCAENAHKAIPSDVDKIMHQTNNFFCHSTLRQANYADYYKTLNGGKEPAKIPRMVETRWLSWIPVVEYLVSHWTELKGFFNLQASHANKDEKTRLKAVSVAALYNSNTIYLYLLFLKNILRDLNQVNLAFQHTNADITKLHADLRNLLFSLAERIVKEQAIPNVDRAGVVRTVEVQALRQALNTSGNLLPLDQAKFGSSFKAAAATCNLSEPELRAVRNTCGRYIFQLCLELFDRLPGNIESVEKLRHFRPIVAFSRNARPQFNQLPLDLAIKPGEDLDRLESQWISLVNTSLNNICPHALRNDDLKTMDIVHFWGCVLKCSNALGEHPFKELALFALRCLTIPISNAVVERIFSFLSAVKTKQRNRMQVLLLEALIRIRAHFKVKSLSLTLKLTFVIGQCCNDFIPTPDMVERFTSRMYLANRAEGENEGAGGSADAEGENVDDDIDEEDYAALTLFSADGVQTCTLPSF</sequence>
<comment type="caution">
    <text evidence="2">The sequence shown here is derived from an EMBL/GenBank/DDBJ whole genome shotgun (WGS) entry which is preliminary data.</text>
</comment>
<dbReference type="GO" id="GO:0046983">
    <property type="term" value="F:protein dimerization activity"/>
    <property type="evidence" value="ECO:0007669"/>
    <property type="project" value="InterPro"/>
</dbReference>
<reference evidence="2" key="1">
    <citation type="submission" date="2021-07" db="EMBL/GenBank/DDBJ databases">
        <authorList>
            <person name="Catto M.A."/>
            <person name="Jacobson A."/>
            <person name="Kennedy G."/>
            <person name="Labadie P."/>
            <person name="Hunt B.G."/>
            <person name="Srinivasan R."/>
        </authorList>
    </citation>
    <scope>NUCLEOTIDE SEQUENCE</scope>
    <source>
        <strain evidence="2">PL_HMW_Pooled</strain>
        <tissue evidence="2">Head</tissue>
    </source>
</reference>
<dbReference type="PANTHER" id="PTHR37162:SF1">
    <property type="entry name" value="BED-TYPE DOMAIN-CONTAINING PROTEIN"/>
    <property type="match status" value="1"/>
</dbReference>
<protein>
    <submittedName>
        <fullName evidence="2">Protein ZBED8</fullName>
    </submittedName>
</protein>
<dbReference type="Pfam" id="PF05699">
    <property type="entry name" value="Dimer_Tnp_hAT"/>
    <property type="match status" value="1"/>
</dbReference>
<dbReference type="Proteomes" id="UP001219518">
    <property type="component" value="Unassembled WGS sequence"/>
</dbReference>
<dbReference type="AlphaFoldDB" id="A0AAE1L9P2"/>
<name>A0AAE1L9P2_9NEOP</name>
<dbReference type="InterPro" id="IPR008906">
    <property type="entry name" value="HATC_C_dom"/>
</dbReference>
<dbReference type="EMBL" id="JAHWGI010000147">
    <property type="protein sequence ID" value="KAK3910087.1"/>
    <property type="molecule type" value="Genomic_DNA"/>
</dbReference>
<feature type="domain" description="HAT C-terminal dimerisation" evidence="1">
    <location>
        <begin position="555"/>
        <end position="628"/>
    </location>
</feature>
<gene>
    <name evidence="2" type="ORF">KUF71_000665</name>
</gene>
<reference evidence="2" key="2">
    <citation type="journal article" date="2023" name="BMC Genomics">
        <title>Pest status, molecular evolution, and epigenetic factors derived from the genome assembly of Frankliniella fusca, a thysanopteran phytovirus vector.</title>
        <authorList>
            <person name="Catto M.A."/>
            <person name="Labadie P.E."/>
            <person name="Jacobson A.L."/>
            <person name="Kennedy G.G."/>
            <person name="Srinivasan R."/>
            <person name="Hunt B.G."/>
        </authorList>
    </citation>
    <scope>NUCLEOTIDE SEQUENCE</scope>
    <source>
        <strain evidence="2">PL_HMW_Pooled</strain>
    </source>
</reference>
<evidence type="ECO:0000313" key="3">
    <source>
        <dbReference type="Proteomes" id="UP001219518"/>
    </source>
</evidence>